<comment type="caution">
    <text evidence="2">The sequence shown here is derived from an EMBL/GenBank/DDBJ whole genome shotgun (WGS) entry which is preliminary data.</text>
</comment>
<evidence type="ECO:0000259" key="1">
    <source>
        <dbReference type="Pfam" id="PF00582"/>
    </source>
</evidence>
<dbReference type="InterPro" id="IPR006016">
    <property type="entry name" value="UspA"/>
</dbReference>
<keyword evidence="3" id="KW-1185">Reference proteome</keyword>
<gene>
    <name evidence="2" type="ORF">K8352_18365</name>
</gene>
<protein>
    <submittedName>
        <fullName evidence="2">Universal stress protein</fullName>
    </submittedName>
</protein>
<reference evidence="2" key="1">
    <citation type="submission" date="2023-02" db="EMBL/GenBank/DDBJ databases">
        <title>Genome of Flavobacteriaceae gen. nov. sp. strain F89.</title>
        <authorList>
            <person name="Wang Y."/>
        </authorList>
    </citation>
    <scope>NUCLEOTIDE SEQUENCE</scope>
    <source>
        <strain evidence="2">F89</strain>
    </source>
</reference>
<dbReference type="Pfam" id="PF00582">
    <property type="entry name" value="Usp"/>
    <property type="match status" value="1"/>
</dbReference>
<dbReference type="AlphaFoldDB" id="A0AAE3JSP3"/>
<name>A0AAE3JSP3_9FLAO</name>
<organism evidence="2 3">
    <name type="scientific">Cerina litoralis</name>
    <dbReference type="NCBI Taxonomy" id="2874477"/>
    <lineage>
        <taxon>Bacteria</taxon>
        <taxon>Pseudomonadati</taxon>
        <taxon>Bacteroidota</taxon>
        <taxon>Flavobacteriia</taxon>
        <taxon>Flavobacteriales</taxon>
        <taxon>Flavobacteriaceae</taxon>
        <taxon>Cerina</taxon>
    </lineage>
</organism>
<sequence>MKNILLPTDFSENAWSAVQYAIESYKNETCFFYLLNTYTPTIVNARFMASGIRQDQLGDAAQRDSKIGLQKMLQRIRKTFNNKNHSFRTVSSFSLLVDEIQEAIEKYQIELVIIGSQGVSGSGGTCMGSNTLRIIKSIKNRPVLSVPRHYLLAGPKRIAFMTDLNRLYSSLELYPIIDMARTFNTSVYIVHLQDEIVPLSELQKYILGMLKSYLKQVDHSVHILGKTVSDVGTFEAFQKKMDINLMVLVNNQLGCFEKGTCTSWNGEAIFHLKIPLLVLPELVTNAPTTSLKLGGNTAVLND</sequence>
<evidence type="ECO:0000313" key="3">
    <source>
        <dbReference type="Proteomes" id="UP001200642"/>
    </source>
</evidence>
<proteinExistence type="predicted"/>
<feature type="domain" description="UspA" evidence="1">
    <location>
        <begin position="1"/>
        <end position="146"/>
    </location>
</feature>
<accession>A0AAE3JSP3</accession>
<dbReference type="Proteomes" id="UP001200642">
    <property type="component" value="Unassembled WGS sequence"/>
</dbReference>
<dbReference type="CDD" id="cd00293">
    <property type="entry name" value="USP-like"/>
    <property type="match status" value="1"/>
</dbReference>
<dbReference type="RefSeq" id="WP_317903869.1">
    <property type="nucleotide sequence ID" value="NZ_JAIRBC010000042.1"/>
</dbReference>
<dbReference type="EMBL" id="JAIRBC010000042">
    <property type="protein sequence ID" value="MCG2462733.1"/>
    <property type="molecule type" value="Genomic_DNA"/>
</dbReference>
<dbReference type="SUPFAM" id="SSF52402">
    <property type="entry name" value="Adenine nucleotide alpha hydrolases-like"/>
    <property type="match status" value="2"/>
</dbReference>
<dbReference type="Gene3D" id="3.40.50.12370">
    <property type="match status" value="1"/>
</dbReference>
<evidence type="ECO:0000313" key="2">
    <source>
        <dbReference type="EMBL" id="MCG2462733.1"/>
    </source>
</evidence>